<dbReference type="GO" id="GO:0005667">
    <property type="term" value="C:transcription regulator complex"/>
    <property type="evidence" value="ECO:0007669"/>
    <property type="project" value="TreeGrafter"/>
</dbReference>
<keyword evidence="2" id="KW-1185">Reference proteome</keyword>
<dbReference type="InterPro" id="IPR039353">
    <property type="entry name" value="TF_Adf1"/>
</dbReference>
<sequence length="220" mass="25955">MKIEMNNQILIGMVEERPVLWDRTDENYKNRQKTAECWTEICRLLIDGYDEMPRKSQRAIDKEVLKKWTNIKDGFSRWHRKCNELIRLGSNKTIKKYVYYDHISFLLKNMVSNQDELTFEDNDPLQVEEGTLSDVPTKRLKLETSTFEIKPSPTRLESELSNTFEASPSPSYQSSTNRHMAFFSSVLPSIENFDDDQFCDFQIGVLQLIRSLKRRENPKD</sequence>
<dbReference type="GO" id="GO:0005634">
    <property type="term" value="C:nucleus"/>
    <property type="evidence" value="ECO:0007669"/>
    <property type="project" value="TreeGrafter"/>
</dbReference>
<evidence type="ECO:0000259" key="1">
    <source>
        <dbReference type="PROSITE" id="PS51029"/>
    </source>
</evidence>
<dbReference type="Pfam" id="PF10545">
    <property type="entry name" value="MADF_DNA_bdg"/>
    <property type="match status" value="1"/>
</dbReference>
<dbReference type="OrthoDB" id="10071528at2759"/>
<evidence type="ECO:0000313" key="3">
    <source>
        <dbReference type="RefSeq" id="XP_030751847.1"/>
    </source>
</evidence>
<evidence type="ECO:0000313" key="2">
    <source>
        <dbReference type="Proteomes" id="UP000504635"/>
    </source>
</evidence>
<accession>A0A6J2XKM7</accession>
<dbReference type="GeneID" id="115879272"/>
<feature type="domain" description="MADF" evidence="1">
    <location>
        <begin position="9"/>
        <end position="111"/>
    </location>
</feature>
<dbReference type="InParanoid" id="A0A6J2XKM7"/>
<dbReference type="GO" id="GO:0006357">
    <property type="term" value="P:regulation of transcription by RNA polymerase II"/>
    <property type="evidence" value="ECO:0007669"/>
    <property type="project" value="TreeGrafter"/>
</dbReference>
<reference evidence="3" key="1">
    <citation type="submission" date="2025-08" db="UniProtKB">
        <authorList>
            <consortium name="RefSeq"/>
        </authorList>
    </citation>
    <scope>IDENTIFICATION</scope>
    <source>
        <tissue evidence="3">Gonads</tissue>
    </source>
</reference>
<dbReference type="SMART" id="SM00595">
    <property type="entry name" value="MADF"/>
    <property type="match status" value="1"/>
</dbReference>
<gene>
    <name evidence="3" type="primary">LOC115879272</name>
</gene>
<name>A0A6J2XKM7_SITOR</name>
<organism evidence="2 3">
    <name type="scientific">Sitophilus oryzae</name>
    <name type="common">Rice weevil</name>
    <name type="synonym">Curculio oryzae</name>
    <dbReference type="NCBI Taxonomy" id="7048"/>
    <lineage>
        <taxon>Eukaryota</taxon>
        <taxon>Metazoa</taxon>
        <taxon>Ecdysozoa</taxon>
        <taxon>Arthropoda</taxon>
        <taxon>Hexapoda</taxon>
        <taxon>Insecta</taxon>
        <taxon>Pterygota</taxon>
        <taxon>Neoptera</taxon>
        <taxon>Endopterygota</taxon>
        <taxon>Coleoptera</taxon>
        <taxon>Polyphaga</taxon>
        <taxon>Cucujiformia</taxon>
        <taxon>Curculionidae</taxon>
        <taxon>Dryophthorinae</taxon>
        <taxon>Sitophilus</taxon>
    </lineage>
</organism>
<dbReference type="Proteomes" id="UP000504635">
    <property type="component" value="Unplaced"/>
</dbReference>
<dbReference type="AlphaFoldDB" id="A0A6J2XKM7"/>
<dbReference type="PANTHER" id="PTHR12243:SF69">
    <property type="entry name" value="SI:CH73-59F11.3"/>
    <property type="match status" value="1"/>
</dbReference>
<dbReference type="PANTHER" id="PTHR12243">
    <property type="entry name" value="MADF DOMAIN TRANSCRIPTION FACTOR"/>
    <property type="match status" value="1"/>
</dbReference>
<dbReference type="InterPro" id="IPR006578">
    <property type="entry name" value="MADF-dom"/>
</dbReference>
<protein>
    <submittedName>
        <fullName evidence="3">Uncharacterized protein LOC115879272</fullName>
    </submittedName>
</protein>
<dbReference type="PROSITE" id="PS51029">
    <property type="entry name" value="MADF"/>
    <property type="match status" value="1"/>
</dbReference>
<dbReference type="RefSeq" id="XP_030751847.1">
    <property type="nucleotide sequence ID" value="XM_030895987.1"/>
</dbReference>
<dbReference type="KEGG" id="soy:115879272"/>
<proteinExistence type="predicted"/>